<dbReference type="NCBIfam" id="NF009554">
    <property type="entry name" value="PRK12999.1"/>
    <property type="match status" value="1"/>
</dbReference>
<dbReference type="InterPro" id="IPR000891">
    <property type="entry name" value="PYR_CT"/>
</dbReference>
<evidence type="ECO:0000256" key="7">
    <source>
        <dbReference type="ARBA" id="ARBA00023267"/>
    </source>
</evidence>
<dbReference type="InterPro" id="IPR005482">
    <property type="entry name" value="Biotin_COase_C"/>
</dbReference>
<dbReference type="FunFam" id="3.20.20.70:FF:000033">
    <property type="entry name" value="Pyruvate carboxylase"/>
    <property type="match status" value="1"/>
</dbReference>
<evidence type="ECO:0000256" key="9">
    <source>
        <dbReference type="SAM" id="MobiDB-lite"/>
    </source>
</evidence>
<keyword evidence="4" id="KW-0479">Metal-binding</keyword>
<dbReference type="InterPro" id="IPR011764">
    <property type="entry name" value="Biotin_carboxylation_dom"/>
</dbReference>
<dbReference type="InterPro" id="IPR005481">
    <property type="entry name" value="BC-like_N"/>
</dbReference>
<dbReference type="Pfam" id="PF02436">
    <property type="entry name" value="PYC_OADA"/>
    <property type="match status" value="1"/>
</dbReference>
<feature type="region of interest" description="Disordered" evidence="9">
    <location>
        <begin position="1"/>
        <end position="25"/>
    </location>
</feature>
<dbReference type="Proteomes" id="UP000244338">
    <property type="component" value="Unassembled WGS sequence"/>
</dbReference>
<dbReference type="Pfam" id="PF00682">
    <property type="entry name" value="HMGL-like"/>
    <property type="match status" value="1"/>
</dbReference>
<dbReference type="Pfam" id="PF00364">
    <property type="entry name" value="Biotin_lipoyl"/>
    <property type="match status" value="1"/>
</dbReference>
<evidence type="ECO:0000256" key="1">
    <source>
        <dbReference type="ARBA" id="ARBA00001953"/>
    </source>
</evidence>
<evidence type="ECO:0000313" key="15">
    <source>
        <dbReference type="Proteomes" id="UP000244338"/>
    </source>
</evidence>
<dbReference type="FunFam" id="3.30.470.20:FF:000012">
    <property type="entry name" value="Pyruvate carboxylase"/>
    <property type="match status" value="1"/>
</dbReference>
<dbReference type="InterPro" id="IPR011053">
    <property type="entry name" value="Single_hybrid_motif"/>
</dbReference>
<accession>A0A2R6Y226</accession>
<keyword evidence="5 8" id="KW-0547">Nucleotide-binding</keyword>
<evidence type="ECO:0000259" key="11">
    <source>
        <dbReference type="PROSITE" id="PS50975"/>
    </source>
</evidence>
<dbReference type="EMBL" id="PEBX01000020">
    <property type="protein sequence ID" value="PTQ56740.1"/>
    <property type="molecule type" value="Genomic_DNA"/>
</dbReference>
<feature type="domain" description="Lipoyl-binding" evidence="10">
    <location>
        <begin position="1159"/>
        <end position="1234"/>
    </location>
</feature>
<dbReference type="InterPro" id="IPR005930">
    <property type="entry name" value="Pyruv_COase"/>
</dbReference>
<dbReference type="FunFam" id="2.40.50.100:FF:000003">
    <property type="entry name" value="Acetyl-CoA carboxylase biotin carboxyl carrier protein"/>
    <property type="match status" value="1"/>
</dbReference>
<dbReference type="FunFam" id="3.40.50.20:FF:000010">
    <property type="entry name" value="Propionyl-CoA carboxylase subunit alpha"/>
    <property type="match status" value="1"/>
</dbReference>
<comment type="cofactor">
    <cofactor evidence="1">
        <name>biotin</name>
        <dbReference type="ChEBI" id="CHEBI:57586"/>
    </cofactor>
</comment>
<evidence type="ECO:0000256" key="4">
    <source>
        <dbReference type="ARBA" id="ARBA00022723"/>
    </source>
</evidence>
<evidence type="ECO:0000313" key="14">
    <source>
        <dbReference type="EMBL" id="PTQ56740.1"/>
    </source>
</evidence>
<name>A0A2R6Y226_9BACL</name>
<dbReference type="NCBIfam" id="TIGR01235">
    <property type="entry name" value="pyruv_carbox"/>
    <property type="match status" value="1"/>
</dbReference>
<dbReference type="CDD" id="cd07937">
    <property type="entry name" value="DRE_TIM_PC_TC_5S"/>
    <property type="match status" value="1"/>
</dbReference>
<dbReference type="InterPro" id="IPR005479">
    <property type="entry name" value="CPAse_ATP-bd"/>
</dbReference>
<dbReference type="PROSITE" id="PS00866">
    <property type="entry name" value="CPSASE_1"/>
    <property type="match status" value="1"/>
</dbReference>
<dbReference type="PROSITE" id="PS00867">
    <property type="entry name" value="CPSASE_2"/>
    <property type="match status" value="1"/>
</dbReference>
<dbReference type="InterPro" id="IPR013785">
    <property type="entry name" value="Aldolase_TIM"/>
</dbReference>
<dbReference type="InterPro" id="IPR055268">
    <property type="entry name" value="PCB-like"/>
</dbReference>
<feature type="domain" description="Biotin carboxylation" evidence="12">
    <location>
        <begin position="31"/>
        <end position="484"/>
    </location>
</feature>
<dbReference type="Gene3D" id="3.20.20.70">
    <property type="entry name" value="Aldolase class I"/>
    <property type="match status" value="1"/>
</dbReference>
<keyword evidence="6 8" id="KW-0067">ATP-binding</keyword>
<dbReference type="Gene3D" id="3.10.600.10">
    <property type="entry name" value="pyruvate carboxylase f1077a mutant domain"/>
    <property type="match status" value="1"/>
</dbReference>
<keyword evidence="14" id="KW-0670">Pyruvate</keyword>
<dbReference type="NCBIfam" id="NF006761">
    <property type="entry name" value="PRK09282.1"/>
    <property type="match status" value="1"/>
</dbReference>
<keyword evidence="7" id="KW-0092">Biotin</keyword>
<dbReference type="Pfam" id="PF02785">
    <property type="entry name" value="Biotin_carb_C"/>
    <property type="match status" value="1"/>
</dbReference>
<evidence type="ECO:0000259" key="12">
    <source>
        <dbReference type="PROSITE" id="PS50979"/>
    </source>
</evidence>
<evidence type="ECO:0000256" key="2">
    <source>
        <dbReference type="ARBA" id="ARBA00013057"/>
    </source>
</evidence>
<dbReference type="InterPro" id="IPR000089">
    <property type="entry name" value="Biotin_lipoyl"/>
</dbReference>
<keyword evidence="3" id="KW-0436">Ligase</keyword>
<dbReference type="SUPFAM" id="SSF51246">
    <property type="entry name" value="Rudiment single hybrid motif"/>
    <property type="match status" value="1"/>
</dbReference>
<dbReference type="SUPFAM" id="SSF51230">
    <property type="entry name" value="Single hybrid motif"/>
    <property type="match status" value="1"/>
</dbReference>
<evidence type="ECO:0000256" key="6">
    <source>
        <dbReference type="ARBA" id="ARBA00022840"/>
    </source>
</evidence>
<dbReference type="AlphaFoldDB" id="A0A2R6Y226"/>
<dbReference type="PROSITE" id="PS50968">
    <property type="entry name" value="BIOTINYL_LIPOYL"/>
    <property type="match status" value="1"/>
</dbReference>
<feature type="domain" description="ATP-grasp" evidence="11">
    <location>
        <begin position="151"/>
        <end position="348"/>
    </location>
</feature>
<dbReference type="Gene3D" id="2.40.50.100">
    <property type="match status" value="1"/>
</dbReference>
<organism evidence="14 15">
    <name type="scientific">Candidatus Carbonibacillus altaicus</name>
    <dbReference type="NCBI Taxonomy" id="2163959"/>
    <lineage>
        <taxon>Bacteria</taxon>
        <taxon>Bacillati</taxon>
        <taxon>Bacillota</taxon>
        <taxon>Bacilli</taxon>
        <taxon>Bacillales</taxon>
        <taxon>Candidatus Carbonibacillus</taxon>
    </lineage>
</organism>
<evidence type="ECO:0000256" key="3">
    <source>
        <dbReference type="ARBA" id="ARBA00022598"/>
    </source>
</evidence>
<proteinExistence type="predicted"/>
<protein>
    <recommendedName>
        <fullName evidence="2">pyruvate carboxylase</fullName>
        <ecNumber evidence="2">6.4.1.1</ecNumber>
    </recommendedName>
</protein>
<dbReference type="PANTHER" id="PTHR43778:SF2">
    <property type="entry name" value="PYRUVATE CARBOXYLASE, MITOCHONDRIAL"/>
    <property type="match status" value="1"/>
</dbReference>
<dbReference type="SUPFAM" id="SSF52440">
    <property type="entry name" value="PreATP-grasp domain"/>
    <property type="match status" value="1"/>
</dbReference>
<dbReference type="Pfam" id="PF00289">
    <property type="entry name" value="Biotin_carb_N"/>
    <property type="match status" value="1"/>
</dbReference>
<dbReference type="SMART" id="SM00878">
    <property type="entry name" value="Biotin_carb_C"/>
    <property type="match status" value="1"/>
</dbReference>
<dbReference type="PANTHER" id="PTHR43778">
    <property type="entry name" value="PYRUVATE CARBOXYLASE"/>
    <property type="match status" value="1"/>
</dbReference>
<evidence type="ECO:0000259" key="13">
    <source>
        <dbReference type="PROSITE" id="PS50991"/>
    </source>
</evidence>
<evidence type="ECO:0000256" key="8">
    <source>
        <dbReference type="PROSITE-ProRule" id="PRU00409"/>
    </source>
</evidence>
<dbReference type="InterPro" id="IPR011761">
    <property type="entry name" value="ATP-grasp"/>
</dbReference>
<dbReference type="InterPro" id="IPR016185">
    <property type="entry name" value="PreATP-grasp_dom_sf"/>
</dbReference>
<dbReference type="InterPro" id="IPR003379">
    <property type="entry name" value="Carboxylase_cons_dom"/>
</dbReference>
<reference evidence="15" key="1">
    <citation type="journal article" date="2018" name="Sci. Rep.">
        <title>Lignite coal burning seam in the remote Altai Mountains harbors a hydrogen-driven thermophilic microbial community.</title>
        <authorList>
            <person name="Kadnikov V.V."/>
            <person name="Mardanov A.V."/>
            <person name="Ivasenko D.A."/>
            <person name="Antsiferov D.V."/>
            <person name="Beletsky A.V."/>
            <person name="Karnachuk O.V."/>
            <person name="Ravin N.V."/>
        </authorList>
    </citation>
    <scope>NUCLEOTIDE SEQUENCE [LARGE SCALE GENOMIC DNA]</scope>
</reference>
<dbReference type="PROSITE" id="PS50979">
    <property type="entry name" value="BC"/>
    <property type="match status" value="1"/>
</dbReference>
<comment type="caution">
    <text evidence="14">The sequence shown here is derived from an EMBL/GenBank/DDBJ whole genome shotgun (WGS) entry which is preliminary data.</text>
</comment>
<dbReference type="Gene3D" id="3.30.470.20">
    <property type="entry name" value="ATP-grasp fold, B domain"/>
    <property type="match status" value="1"/>
</dbReference>
<dbReference type="GO" id="GO:0046872">
    <property type="term" value="F:metal ion binding"/>
    <property type="evidence" value="ECO:0007669"/>
    <property type="project" value="UniProtKB-KW"/>
</dbReference>
<dbReference type="CDD" id="cd06850">
    <property type="entry name" value="biotinyl_domain"/>
    <property type="match status" value="1"/>
</dbReference>
<evidence type="ECO:0000256" key="5">
    <source>
        <dbReference type="ARBA" id="ARBA00022741"/>
    </source>
</evidence>
<dbReference type="GO" id="GO:0006094">
    <property type="term" value="P:gluconeogenesis"/>
    <property type="evidence" value="ECO:0007669"/>
    <property type="project" value="InterPro"/>
</dbReference>
<dbReference type="PROSITE" id="PS50991">
    <property type="entry name" value="PYR_CT"/>
    <property type="match status" value="1"/>
</dbReference>
<dbReference type="SUPFAM" id="SSF89000">
    <property type="entry name" value="post-HMGL domain-like"/>
    <property type="match status" value="1"/>
</dbReference>
<dbReference type="GO" id="GO:0005737">
    <property type="term" value="C:cytoplasm"/>
    <property type="evidence" value="ECO:0007669"/>
    <property type="project" value="TreeGrafter"/>
</dbReference>
<dbReference type="Pfam" id="PF02786">
    <property type="entry name" value="CPSase_L_D2"/>
    <property type="match status" value="1"/>
</dbReference>
<dbReference type="SUPFAM" id="SSF51569">
    <property type="entry name" value="Aldolase"/>
    <property type="match status" value="1"/>
</dbReference>
<sequence>MGKLNEDVLVPKKKEKRDSGGGEMPEREIRRFRKILVANRGEIAIRVFRAATELGVRTVAIYSEQDIASLHRYKADEGYMIGEGKGPLEAYLDIPGIVELAKRQGVDAVHPGYGFLSENAEFARALEKAGIAFIGPRPEHLEMFGDKVEARRRAVEAGLPVVPGTEEPIQSLEEAEAFAGRYGFPLMIKAAQGGGGRGMRVVRAVSELKEAFERARSEAKAAFGDDRVYLEKLIERPKHIEVQILGDRYGNVYHLYERDCSIQRRHQKVVEVAPARTLSTDLREKIAADAVRLMRSVGYENAGTVEFLVTDQGDYYFIEVNPRIQVEHTITELITDIDIVQAQIRLAEGHALTDEEVGVPPQDKIRTKGFAIQCRITTEDPENNFLPDTGRILAYRSPGGFGVRLDGGNGFTGAHITPHYDSLLVKACTYAPTFELAAYKMHRVLREFRIRGVKTNIPFLENVIQDEQFLYGTYDTHYIDERQDLLKMPRRQDRGTKLLKFIGEVVVNDRLSADKPAVKKPPRIEVREAYREAVREALAAPLKQAINGGSGADLKGSVNGVYDKDDAYGRQGERHDHEGMFDPSRLPHAHGAPGRPFVSSKRLLEELGPEGLARWVRAERRLFITDTTFRDAHQSLLATRVRTRDLLRVAEATVHLAPQMFSHEMWGGATFDVAMRFLKESPWDRLEKLREAMPNVLLQMLLRGSNAVGYTNYPDNVVRAFVKEAAARGMDVFRIFDSLNWFPGMQVAIEAVRDAGKVAEAAICYTGDLLDSKEEKYTLQYYVDLAKKLEAAGAHILAIKDMAGLLKPYAAYKLIKTLKEEVSLPLHLHTHDTSGNGVAMLLKAVEAGVDIVDAALSSMSGTTSQPSMNALVAALAGTERDPGLDLEALQQLADYWETVRTYYAPFESGMQATNADIYKYQMPGGQYTNLEQQAKAVGLGDRFREVKEAYALVNRLLGDIVKVTPSSKMVGDFALFMVQNNLDEATLFTRGASLDFPASVVDYFMGMMGQPPFGFPKKLQEIVLKGRKPLEGRPGEALPPVDWEEQKRTLEGLIKRTPSFEEVLSYTLYPKVFLDFAHNQETYGDVSVLDTPTFFYGLEPGEATTAEIEQGKTLHIRLLTIGEADERGRRTLFFELNGQPRAIEVIDRTLAKELSVRPKAEPGNPNHIGASMPGKVLKVNVRAGEAVERGVALLVTEAMKMELTIQAPRAAVVKEVMVKEGESIEAGDLVIVLEDENV</sequence>
<feature type="domain" description="Pyruvate carboxyltransferase" evidence="13">
    <location>
        <begin position="622"/>
        <end position="890"/>
    </location>
</feature>
<dbReference type="GO" id="GO:0004736">
    <property type="term" value="F:pyruvate carboxylase activity"/>
    <property type="evidence" value="ECO:0007669"/>
    <property type="project" value="UniProtKB-EC"/>
</dbReference>
<gene>
    <name evidence="14" type="ORF">BSOLF_2708</name>
</gene>
<dbReference type="FunFam" id="3.30.1490.20:FF:000018">
    <property type="entry name" value="Biotin carboxylase"/>
    <property type="match status" value="1"/>
</dbReference>
<dbReference type="PROSITE" id="PS50975">
    <property type="entry name" value="ATP_GRASP"/>
    <property type="match status" value="1"/>
</dbReference>
<dbReference type="GO" id="GO:0005524">
    <property type="term" value="F:ATP binding"/>
    <property type="evidence" value="ECO:0007669"/>
    <property type="project" value="UniProtKB-UniRule"/>
</dbReference>
<dbReference type="SUPFAM" id="SSF56059">
    <property type="entry name" value="Glutathione synthetase ATP-binding domain-like"/>
    <property type="match status" value="1"/>
</dbReference>
<dbReference type="InterPro" id="IPR011054">
    <property type="entry name" value="Rudment_hybrid_motif"/>
</dbReference>
<evidence type="ECO:0000259" key="10">
    <source>
        <dbReference type="PROSITE" id="PS50968"/>
    </source>
</evidence>
<dbReference type="EC" id="6.4.1.1" evidence="2"/>